<dbReference type="OMA" id="SAMEDHI"/>
<dbReference type="GO" id="GO:0003824">
    <property type="term" value="F:catalytic activity"/>
    <property type="evidence" value="ECO:0007669"/>
    <property type="project" value="InterPro"/>
</dbReference>
<dbReference type="GeneTree" id="ENSGT01150000286902"/>
<dbReference type="PANTHER" id="PTHR33395:SF22">
    <property type="entry name" value="REVERSE TRANSCRIPTASE DOMAIN-CONTAINING PROTEIN"/>
    <property type="match status" value="1"/>
</dbReference>
<dbReference type="GO" id="GO:0061343">
    <property type="term" value="P:cell adhesion involved in heart morphogenesis"/>
    <property type="evidence" value="ECO:0007669"/>
    <property type="project" value="TreeGrafter"/>
</dbReference>
<evidence type="ECO:0000259" key="2">
    <source>
        <dbReference type="PROSITE" id="PS50878"/>
    </source>
</evidence>
<keyword evidence="4" id="KW-1185">Reference proteome</keyword>
<protein>
    <recommendedName>
        <fullName evidence="2">Reverse transcriptase domain-containing protein</fullName>
    </recommendedName>
</protein>
<name>A0A8C5ABW2_GADMO</name>
<accession>A0A8C5ABW2</accession>
<feature type="region of interest" description="Disordered" evidence="1">
    <location>
        <begin position="319"/>
        <end position="342"/>
    </location>
</feature>
<dbReference type="SUPFAM" id="SSF56672">
    <property type="entry name" value="DNA/RNA polymerases"/>
    <property type="match status" value="1"/>
</dbReference>
<sequence>MLHLHSAKCPGDLPLATSCQRWKLPFLTDTLNESGSGFIPFISITESWLKSYVTDSQIAIDGYTSLRSDREKIQRGGVVLYVHESLPVSNVTAYDDGTCEAVMGTLSSIDTILVNVYRPPTATDEKFTQLLGDVQQYLDIATRSKHHDIYITGDFNLPVIDWLSHTTDHSQGIQRGTEPAQRLLDFMGTNFLTQVVDKPTRESNILDLVLTNCPQYVTEVKCEDTPLSDHDIGTVTTGFDWRPTRQGQGAALPEDPFSFRSINHYEGDFEKMNEDLQKVNWQELAELCHQEEDDDGTQFMELLRLTVLQTALKHCPKRKLFPPSSCGPKKPKSRERQVLKRKRRKLKARVKALEEKQPNSPAIQDIKDEISLLCIDIRDAIHSELNRRELKAVATVKTNPRFFFSYAKKYSKLRSNVGPLRNSNNDLENNPKVMADILQRQYISVFSDPSNLNLKDTREQLTPPSCSISDLVFRTDDIIKAIDEIGTYSSTSHECIPASILKACKQHLCGPIHMLWQGSFAKGMIPESLKKQYIIPIHKKDSKAEPENYRPVSLTSHIIKIFEWVIRNSLVGYLEENSLFSSKQHGFRIGRSCLTQLLAHYDGIVKNLNAGLQTDVIYLDFSKAFDKVDHGLLLRKLKFYGIKGKLYDWIKDFLSNRTQVVTVDGHQSEPEDVLSGVPQGTAVFPIHRPLCGAAPQNQHRAPRIDLVFFFFFFF</sequence>
<dbReference type="Pfam" id="PF00078">
    <property type="entry name" value="RVT_1"/>
    <property type="match status" value="1"/>
</dbReference>
<dbReference type="CDD" id="cd01650">
    <property type="entry name" value="RT_nLTR_like"/>
    <property type="match status" value="1"/>
</dbReference>
<dbReference type="AlphaFoldDB" id="A0A8C5ABW2"/>
<feature type="compositionally biased region" description="Basic residues" evidence="1">
    <location>
        <begin position="329"/>
        <end position="342"/>
    </location>
</feature>
<dbReference type="InterPro" id="IPR043502">
    <property type="entry name" value="DNA/RNA_pol_sf"/>
</dbReference>
<dbReference type="SUPFAM" id="SSF56219">
    <property type="entry name" value="DNase I-like"/>
    <property type="match status" value="1"/>
</dbReference>
<dbReference type="InterPro" id="IPR000477">
    <property type="entry name" value="RT_dom"/>
</dbReference>
<evidence type="ECO:0000313" key="3">
    <source>
        <dbReference type="Ensembl" id="ENSGMOP00000029109.1"/>
    </source>
</evidence>
<reference evidence="3" key="2">
    <citation type="submission" date="2025-09" db="UniProtKB">
        <authorList>
            <consortium name="Ensembl"/>
        </authorList>
    </citation>
    <scope>IDENTIFICATION</scope>
</reference>
<dbReference type="PROSITE" id="PS50878">
    <property type="entry name" value="RT_POL"/>
    <property type="match status" value="1"/>
</dbReference>
<dbReference type="Ensembl" id="ENSGMOT00000039342.1">
    <property type="protein sequence ID" value="ENSGMOP00000029109.1"/>
    <property type="gene ID" value="ENSGMOG00000033497.1"/>
</dbReference>
<dbReference type="InterPro" id="IPR036691">
    <property type="entry name" value="Endo/exonu/phosph_ase_sf"/>
</dbReference>
<dbReference type="PANTHER" id="PTHR33395">
    <property type="entry name" value="TRANSCRIPTASE, PUTATIVE-RELATED-RELATED"/>
    <property type="match status" value="1"/>
</dbReference>
<dbReference type="Pfam" id="PF14529">
    <property type="entry name" value="Exo_endo_phos_2"/>
    <property type="match status" value="1"/>
</dbReference>
<organism evidence="3 4">
    <name type="scientific">Gadus morhua</name>
    <name type="common">Atlantic cod</name>
    <dbReference type="NCBI Taxonomy" id="8049"/>
    <lineage>
        <taxon>Eukaryota</taxon>
        <taxon>Metazoa</taxon>
        <taxon>Chordata</taxon>
        <taxon>Craniata</taxon>
        <taxon>Vertebrata</taxon>
        <taxon>Euteleostomi</taxon>
        <taxon>Actinopterygii</taxon>
        <taxon>Neopterygii</taxon>
        <taxon>Teleostei</taxon>
        <taxon>Neoteleostei</taxon>
        <taxon>Acanthomorphata</taxon>
        <taxon>Zeiogadaria</taxon>
        <taxon>Gadariae</taxon>
        <taxon>Gadiformes</taxon>
        <taxon>Gadoidei</taxon>
        <taxon>Gadidae</taxon>
        <taxon>Gadus</taxon>
    </lineage>
</organism>
<dbReference type="GO" id="GO:0031012">
    <property type="term" value="C:extracellular matrix"/>
    <property type="evidence" value="ECO:0007669"/>
    <property type="project" value="TreeGrafter"/>
</dbReference>
<evidence type="ECO:0000256" key="1">
    <source>
        <dbReference type="SAM" id="MobiDB-lite"/>
    </source>
</evidence>
<dbReference type="Proteomes" id="UP000694546">
    <property type="component" value="Chromosome 3"/>
</dbReference>
<evidence type="ECO:0000313" key="4">
    <source>
        <dbReference type="Proteomes" id="UP000694546"/>
    </source>
</evidence>
<feature type="domain" description="Reverse transcriptase" evidence="2">
    <location>
        <begin position="518"/>
        <end position="714"/>
    </location>
</feature>
<proteinExistence type="predicted"/>
<reference evidence="3" key="1">
    <citation type="submission" date="2025-08" db="UniProtKB">
        <authorList>
            <consortium name="Ensembl"/>
        </authorList>
    </citation>
    <scope>IDENTIFICATION</scope>
</reference>
<dbReference type="GO" id="GO:0007508">
    <property type="term" value="P:larval heart development"/>
    <property type="evidence" value="ECO:0007669"/>
    <property type="project" value="TreeGrafter"/>
</dbReference>
<dbReference type="InterPro" id="IPR005135">
    <property type="entry name" value="Endo/exonuclease/phosphatase"/>
</dbReference>
<dbReference type="Gene3D" id="3.60.10.10">
    <property type="entry name" value="Endonuclease/exonuclease/phosphatase"/>
    <property type="match status" value="1"/>
</dbReference>